<evidence type="ECO:0000256" key="1">
    <source>
        <dbReference type="SAM" id="SignalP"/>
    </source>
</evidence>
<keyword evidence="1" id="KW-0732">Signal</keyword>
<accession>A0AAV7MH31</accession>
<protein>
    <submittedName>
        <fullName evidence="2">Uncharacterized protein</fullName>
    </submittedName>
</protein>
<feature type="non-terminal residue" evidence="2">
    <location>
        <position position="1"/>
    </location>
</feature>
<reference evidence="2" key="1">
    <citation type="journal article" date="2022" name="bioRxiv">
        <title>Sequencing and chromosome-scale assembly of the giantPleurodeles waltlgenome.</title>
        <authorList>
            <person name="Brown T."/>
            <person name="Elewa A."/>
            <person name="Iarovenko S."/>
            <person name="Subramanian E."/>
            <person name="Araus A.J."/>
            <person name="Petzold A."/>
            <person name="Susuki M."/>
            <person name="Suzuki K.-i.T."/>
            <person name="Hayashi T."/>
            <person name="Toyoda A."/>
            <person name="Oliveira C."/>
            <person name="Osipova E."/>
            <person name="Leigh N.D."/>
            <person name="Simon A."/>
            <person name="Yun M.H."/>
        </authorList>
    </citation>
    <scope>NUCLEOTIDE SEQUENCE</scope>
    <source>
        <strain evidence="2">20211129_DDA</strain>
        <tissue evidence="2">Liver</tissue>
    </source>
</reference>
<comment type="caution">
    <text evidence="2">The sequence shown here is derived from an EMBL/GenBank/DDBJ whole genome shotgun (WGS) entry which is preliminary data.</text>
</comment>
<dbReference type="EMBL" id="JANPWB010000013">
    <property type="protein sequence ID" value="KAJ1103086.1"/>
    <property type="molecule type" value="Genomic_DNA"/>
</dbReference>
<feature type="signal peptide" evidence="1">
    <location>
        <begin position="1"/>
        <end position="20"/>
    </location>
</feature>
<keyword evidence="3" id="KW-1185">Reference proteome</keyword>
<feature type="non-terminal residue" evidence="2">
    <location>
        <position position="135"/>
    </location>
</feature>
<name>A0AAV7MH31_PLEWA</name>
<evidence type="ECO:0000313" key="3">
    <source>
        <dbReference type="Proteomes" id="UP001066276"/>
    </source>
</evidence>
<dbReference type="Proteomes" id="UP001066276">
    <property type="component" value="Chromosome 9"/>
</dbReference>
<sequence length="135" mass="15219">IILRGAVVMIVLYGVFFGMSEWGQEGPKASCSEVTDREHQSTPLLHQPENVCTYLAQTVLNRLDFCMMNKKSTTDVVSTCLVTIPTPDSVLLQVFNDTNKEEAVEESGVLTNFSPYEYCRFCQETTDDRLNNLIQ</sequence>
<dbReference type="AlphaFoldDB" id="A0AAV7MH31"/>
<feature type="chain" id="PRO_5043529616" evidence="1">
    <location>
        <begin position="21"/>
        <end position="135"/>
    </location>
</feature>
<gene>
    <name evidence="2" type="ORF">NDU88_000514</name>
</gene>
<organism evidence="2 3">
    <name type="scientific">Pleurodeles waltl</name>
    <name type="common">Iberian ribbed newt</name>
    <dbReference type="NCBI Taxonomy" id="8319"/>
    <lineage>
        <taxon>Eukaryota</taxon>
        <taxon>Metazoa</taxon>
        <taxon>Chordata</taxon>
        <taxon>Craniata</taxon>
        <taxon>Vertebrata</taxon>
        <taxon>Euteleostomi</taxon>
        <taxon>Amphibia</taxon>
        <taxon>Batrachia</taxon>
        <taxon>Caudata</taxon>
        <taxon>Salamandroidea</taxon>
        <taxon>Salamandridae</taxon>
        <taxon>Pleurodelinae</taxon>
        <taxon>Pleurodeles</taxon>
    </lineage>
</organism>
<evidence type="ECO:0000313" key="2">
    <source>
        <dbReference type="EMBL" id="KAJ1103086.1"/>
    </source>
</evidence>
<proteinExistence type="predicted"/>